<name>A0A9W6N762_9HYPH</name>
<organism evidence="1 2">
    <name type="scientific">Methylopila turkensis</name>
    <dbReference type="NCBI Taxonomy" id="1437816"/>
    <lineage>
        <taxon>Bacteria</taxon>
        <taxon>Pseudomonadati</taxon>
        <taxon>Pseudomonadota</taxon>
        <taxon>Alphaproteobacteria</taxon>
        <taxon>Hyphomicrobiales</taxon>
        <taxon>Methylopilaceae</taxon>
        <taxon>Methylopila</taxon>
    </lineage>
</organism>
<reference evidence="1" key="2">
    <citation type="submission" date="2023-01" db="EMBL/GenBank/DDBJ databases">
        <authorList>
            <person name="Sun Q."/>
            <person name="Evtushenko L."/>
        </authorList>
    </citation>
    <scope>NUCLEOTIDE SEQUENCE</scope>
    <source>
        <strain evidence="1">VKM B-2748</strain>
    </source>
</reference>
<dbReference type="EMBL" id="BSFL01000002">
    <property type="protein sequence ID" value="GLK80203.1"/>
    <property type="molecule type" value="Genomic_DNA"/>
</dbReference>
<reference evidence="1" key="1">
    <citation type="journal article" date="2014" name="Int. J. Syst. Evol. Microbiol.">
        <title>Complete genome sequence of Corynebacterium casei LMG S-19264T (=DSM 44701T), isolated from a smear-ripened cheese.</title>
        <authorList>
            <consortium name="US DOE Joint Genome Institute (JGI-PGF)"/>
            <person name="Walter F."/>
            <person name="Albersmeier A."/>
            <person name="Kalinowski J."/>
            <person name="Ruckert C."/>
        </authorList>
    </citation>
    <scope>NUCLEOTIDE SEQUENCE</scope>
    <source>
        <strain evidence="1">VKM B-2748</strain>
    </source>
</reference>
<accession>A0A9W6N762</accession>
<evidence type="ECO:0000313" key="2">
    <source>
        <dbReference type="Proteomes" id="UP001143309"/>
    </source>
</evidence>
<gene>
    <name evidence="1" type="ORF">GCM10008174_19440</name>
</gene>
<keyword evidence="2" id="KW-1185">Reference proteome</keyword>
<dbReference type="Proteomes" id="UP001143309">
    <property type="component" value="Unassembled WGS sequence"/>
</dbReference>
<proteinExistence type="predicted"/>
<comment type="caution">
    <text evidence="1">The sequence shown here is derived from an EMBL/GenBank/DDBJ whole genome shotgun (WGS) entry which is preliminary data.</text>
</comment>
<protein>
    <submittedName>
        <fullName evidence="1">Uncharacterized protein</fullName>
    </submittedName>
</protein>
<sequence length="63" mass="6793">MSMWLSGANAFASAARGLTAAEMRRTQSAMFEEATRQSVAFWTGAAFGAKPAPAKRRARTRKA</sequence>
<dbReference type="AlphaFoldDB" id="A0A9W6N762"/>
<evidence type="ECO:0000313" key="1">
    <source>
        <dbReference type="EMBL" id="GLK80203.1"/>
    </source>
</evidence>